<dbReference type="GO" id="GO:0005737">
    <property type="term" value="C:cytoplasm"/>
    <property type="evidence" value="ECO:0007669"/>
    <property type="project" value="TreeGrafter"/>
</dbReference>
<reference evidence="5 6" key="1">
    <citation type="journal article" date="2017" name="PLoS Biol.">
        <title>The sea cucumber genome provides insights into morphological evolution and visceral regeneration.</title>
        <authorList>
            <person name="Zhang X."/>
            <person name="Sun L."/>
            <person name="Yuan J."/>
            <person name="Sun Y."/>
            <person name="Gao Y."/>
            <person name="Zhang L."/>
            <person name="Li S."/>
            <person name="Dai H."/>
            <person name="Hamel J.F."/>
            <person name="Liu C."/>
            <person name="Yu Y."/>
            <person name="Liu S."/>
            <person name="Lin W."/>
            <person name="Guo K."/>
            <person name="Jin S."/>
            <person name="Xu P."/>
            <person name="Storey K.B."/>
            <person name="Huan P."/>
            <person name="Zhang T."/>
            <person name="Zhou Y."/>
            <person name="Zhang J."/>
            <person name="Lin C."/>
            <person name="Li X."/>
            <person name="Xing L."/>
            <person name="Huo D."/>
            <person name="Sun M."/>
            <person name="Wang L."/>
            <person name="Mercier A."/>
            <person name="Li F."/>
            <person name="Yang H."/>
            <person name="Xiang J."/>
        </authorList>
    </citation>
    <scope>NUCLEOTIDE SEQUENCE [LARGE SCALE GENOMIC DNA]</scope>
    <source>
        <strain evidence="5">Shaxun</strain>
        <tissue evidence="5">Muscle</tissue>
    </source>
</reference>
<proteinExistence type="predicted"/>
<feature type="region of interest" description="Disordered" evidence="1">
    <location>
        <begin position="723"/>
        <end position="743"/>
    </location>
</feature>
<dbReference type="PROSITE" id="PS50234">
    <property type="entry name" value="VWFA"/>
    <property type="match status" value="1"/>
</dbReference>
<gene>
    <name evidence="5" type="ORF">BSL78_11024</name>
</gene>
<feature type="domain" description="VIT" evidence="4">
    <location>
        <begin position="99"/>
        <end position="227"/>
    </location>
</feature>
<name>A0A2G8KVS7_STIJA</name>
<evidence type="ECO:0000259" key="4">
    <source>
        <dbReference type="PROSITE" id="PS51468"/>
    </source>
</evidence>
<evidence type="ECO:0000259" key="3">
    <source>
        <dbReference type="PROSITE" id="PS51059"/>
    </source>
</evidence>
<dbReference type="EMBL" id="MRZV01000344">
    <property type="protein sequence ID" value="PIK52072.1"/>
    <property type="molecule type" value="Genomic_DNA"/>
</dbReference>
<dbReference type="InterPro" id="IPR036465">
    <property type="entry name" value="vWFA_dom_sf"/>
</dbReference>
<dbReference type="PROSITE" id="PS51059">
    <property type="entry name" value="PARP_CATALYTIC"/>
    <property type="match status" value="1"/>
</dbReference>
<dbReference type="PANTHER" id="PTHR46530">
    <property type="entry name" value="PROTEIN MONO-ADP-RIBOSYLTRANSFERASE PARP4"/>
    <property type="match status" value="1"/>
</dbReference>
<feature type="domain" description="PARP catalytic" evidence="3">
    <location>
        <begin position="1"/>
        <end position="60"/>
    </location>
</feature>
<dbReference type="Proteomes" id="UP000230750">
    <property type="component" value="Unassembled WGS sequence"/>
</dbReference>
<comment type="caution">
    <text evidence="5">The sequence shown here is derived from an EMBL/GenBank/DDBJ whole genome shotgun (WGS) entry which is preliminary data.</text>
</comment>
<dbReference type="OrthoDB" id="1729737at2759"/>
<sequence length="1229" mass="138713">MATPATFHRPPRGYDSVLGMKETGENPSAFKHNEYSVYDVGLQRLSYLIEFAQAGETPLTYNPSVDSRMAAFAVDQLDEGPTSQDLDVTDVMGVTDPLDKVTPGLQTDSGEPILLERVSVKANMMDLIAQVTVFQRYRNCNKTPIEAKYVFPLDDTAAVCGFEAFIGNKHIVGKVKEKEVAHREYREAVSKGHGAYLMDEEAADVFTVSVGNLPPSTEVIIKITYIIELSLDGDRIVFNLPGSLASWRKKGALAEETQDVTSTLTTGDEDEIKFELSLSVAMPFDIESISCPSHDLKIKRTAAKACITLADGENRLREGFQLLVKLNKIHLPHMWVEQNPEDNDSQACMLTFYPEFEVSRVKNPEVSVILDCSNSMKGDSFEHAKKICFMILALMPSDFRVNIVKFGSTFSEFYPSSKARGKLNLDDVKDFLRKSAPCEGNTDVWRPLYSHYLLQNPEEFGNVFIITDGHIDHEAQTLKNIADNSGTSRIFTFGVGSDSNKHMLKAMARSGNGAFEFFDGKTKSTWTKKVGNQLKKASQPSVSSLSIRWHQYDHNAKPARQAPRILGALFNGSRLVVYGFVQHCLTATLKAVIDGQELSTIVSTSKLSITKGLILHRLTARALIRDWEDGMLDTDRIKEQLSREDEKASIIELSKRFGIITSLTSFVAVEEREKNEVQEQQNMEGKLTELLKQEDVDILPYMDWQITQVKTLDGQWVDMERLSASREQEDDEDSSDSDGSDWSFLEDMLDELNASTNLSSPSIKSESDDDEIEESEYVNMQGLKSYEEWSKKLRSREFKFIPPLLKKKPPREDASVTLGASSRAEIFKEEYENLEEYRDMGRGGEMDEEDDEFETSYELLPVVNEKGMVEEDEPYKVYNVSRPVVTEKEIVEEDDESETEYELLPVVNEKEMVEEDDESETIYELPRPLLMKKGPGTARAREEEAGFETLKMADAKKKRAVLYRRVGSSIKIDQDKVLGQRPGETHSNSAEVLQKMDSMLLPMSFTGSSANILGQEDLTTTEEEEDYLGLCEADLYHPPVMYRMSAKRFLRKPMAEAKQMAKPIPVSRRKTPSKVITDEPEEKNEPCEVDLRFELYKIPQLRETPSDLTSRAQLAKTLCLQGYIDYLPCLNLVNISRAKFEAFFRFVGIFSLGEEAARAFLNFFATWLAYVVVTKETVGALPDLTHCEAWLDTQGNKYRVSDYQLGHSTWSEVAMAMLGAKNVSKLTMM</sequence>
<dbReference type="PROSITE" id="PS51468">
    <property type="entry name" value="VIT"/>
    <property type="match status" value="1"/>
</dbReference>
<dbReference type="SMART" id="SM00327">
    <property type="entry name" value="VWA"/>
    <property type="match status" value="1"/>
</dbReference>
<accession>A0A2G8KVS7</accession>
<dbReference type="SUPFAM" id="SSF53300">
    <property type="entry name" value="vWA-like"/>
    <property type="match status" value="1"/>
</dbReference>
<dbReference type="InterPro" id="IPR031273">
    <property type="entry name" value="PARP4"/>
</dbReference>
<organism evidence="5 6">
    <name type="scientific">Stichopus japonicus</name>
    <name type="common">Sea cucumber</name>
    <dbReference type="NCBI Taxonomy" id="307972"/>
    <lineage>
        <taxon>Eukaryota</taxon>
        <taxon>Metazoa</taxon>
        <taxon>Echinodermata</taxon>
        <taxon>Eleutherozoa</taxon>
        <taxon>Echinozoa</taxon>
        <taxon>Holothuroidea</taxon>
        <taxon>Aspidochirotacea</taxon>
        <taxon>Aspidochirotida</taxon>
        <taxon>Stichopodidae</taxon>
        <taxon>Apostichopus</taxon>
    </lineage>
</organism>
<dbReference type="Pfam" id="PF13768">
    <property type="entry name" value="VWA_3"/>
    <property type="match status" value="1"/>
</dbReference>
<feature type="domain" description="VWFA" evidence="2">
    <location>
        <begin position="365"/>
        <end position="534"/>
    </location>
</feature>
<dbReference type="STRING" id="307972.A0A2G8KVS7"/>
<dbReference type="InterPro" id="IPR013694">
    <property type="entry name" value="VIT"/>
</dbReference>
<feature type="region of interest" description="Disordered" evidence="1">
    <location>
        <begin position="1060"/>
        <end position="1081"/>
    </location>
</feature>
<evidence type="ECO:0000256" key="1">
    <source>
        <dbReference type="SAM" id="MobiDB-lite"/>
    </source>
</evidence>
<keyword evidence="6" id="KW-1185">Reference proteome</keyword>
<dbReference type="Pfam" id="PF08487">
    <property type="entry name" value="VIT"/>
    <property type="match status" value="1"/>
</dbReference>
<dbReference type="AlphaFoldDB" id="A0A2G8KVS7"/>
<dbReference type="InterPro" id="IPR012317">
    <property type="entry name" value="Poly(ADP-ribose)pol_cat_dom"/>
</dbReference>
<dbReference type="GO" id="GO:0003950">
    <property type="term" value="F:NAD+ poly-ADP-ribosyltransferase activity"/>
    <property type="evidence" value="ECO:0007669"/>
    <property type="project" value="InterPro"/>
</dbReference>
<evidence type="ECO:0000313" key="6">
    <source>
        <dbReference type="Proteomes" id="UP000230750"/>
    </source>
</evidence>
<dbReference type="InterPro" id="IPR002035">
    <property type="entry name" value="VWF_A"/>
</dbReference>
<feature type="compositionally biased region" description="Acidic residues" evidence="1">
    <location>
        <begin position="728"/>
        <end position="739"/>
    </location>
</feature>
<evidence type="ECO:0000313" key="5">
    <source>
        <dbReference type="EMBL" id="PIK52072.1"/>
    </source>
</evidence>
<protein>
    <submittedName>
        <fullName evidence="5">Putative poly</fullName>
    </submittedName>
</protein>
<dbReference type="Gene3D" id="3.40.50.410">
    <property type="entry name" value="von Willebrand factor, type A domain"/>
    <property type="match status" value="1"/>
</dbReference>
<dbReference type="SMART" id="SM00609">
    <property type="entry name" value="VIT"/>
    <property type="match status" value="1"/>
</dbReference>
<evidence type="ECO:0000259" key="2">
    <source>
        <dbReference type="PROSITE" id="PS50234"/>
    </source>
</evidence>
<dbReference type="PANTHER" id="PTHR46530:SF1">
    <property type="entry name" value="PROTEIN MONO-ADP-RIBOSYLTRANSFERASE PARP4"/>
    <property type="match status" value="1"/>
</dbReference>
<dbReference type="Gene3D" id="3.90.228.10">
    <property type="match status" value="1"/>
</dbReference>